<reference evidence="2 3" key="1">
    <citation type="journal article" date="2011" name="Science">
        <title>The Selaginella genome identifies genetic changes associated with the evolution of vascular plants.</title>
        <authorList>
            <person name="Banks J.A."/>
            <person name="Nishiyama T."/>
            <person name="Hasebe M."/>
            <person name="Bowman J.L."/>
            <person name="Gribskov M."/>
            <person name="dePamphilis C."/>
            <person name="Albert V.A."/>
            <person name="Aono N."/>
            <person name="Aoyama T."/>
            <person name="Ambrose B.A."/>
            <person name="Ashton N.W."/>
            <person name="Axtell M.J."/>
            <person name="Barker E."/>
            <person name="Barker M.S."/>
            <person name="Bennetzen J.L."/>
            <person name="Bonawitz N.D."/>
            <person name="Chapple C."/>
            <person name="Cheng C."/>
            <person name="Correa L.G."/>
            <person name="Dacre M."/>
            <person name="DeBarry J."/>
            <person name="Dreyer I."/>
            <person name="Elias M."/>
            <person name="Engstrom E.M."/>
            <person name="Estelle M."/>
            <person name="Feng L."/>
            <person name="Finet C."/>
            <person name="Floyd S.K."/>
            <person name="Frommer W.B."/>
            <person name="Fujita T."/>
            <person name="Gramzow L."/>
            <person name="Gutensohn M."/>
            <person name="Harholt J."/>
            <person name="Hattori M."/>
            <person name="Heyl A."/>
            <person name="Hirai T."/>
            <person name="Hiwatashi Y."/>
            <person name="Ishikawa M."/>
            <person name="Iwata M."/>
            <person name="Karol K.G."/>
            <person name="Koehler B."/>
            <person name="Kolukisaoglu U."/>
            <person name="Kubo M."/>
            <person name="Kurata T."/>
            <person name="Lalonde S."/>
            <person name="Li K."/>
            <person name="Li Y."/>
            <person name="Litt A."/>
            <person name="Lyons E."/>
            <person name="Manning G."/>
            <person name="Maruyama T."/>
            <person name="Michael T.P."/>
            <person name="Mikami K."/>
            <person name="Miyazaki S."/>
            <person name="Morinaga S."/>
            <person name="Murata T."/>
            <person name="Mueller-Roeber B."/>
            <person name="Nelson D.R."/>
            <person name="Obara M."/>
            <person name="Oguri Y."/>
            <person name="Olmstead R.G."/>
            <person name="Onodera N."/>
            <person name="Petersen B.L."/>
            <person name="Pils B."/>
            <person name="Prigge M."/>
            <person name="Rensing S.A."/>
            <person name="Riano-Pachon D.M."/>
            <person name="Roberts A.W."/>
            <person name="Sato Y."/>
            <person name="Scheller H.V."/>
            <person name="Schulz B."/>
            <person name="Schulz C."/>
            <person name="Shakirov E.V."/>
            <person name="Shibagaki N."/>
            <person name="Shinohara N."/>
            <person name="Shippen D.E."/>
            <person name="Soerensen I."/>
            <person name="Sotooka R."/>
            <person name="Sugimoto N."/>
            <person name="Sugita M."/>
            <person name="Sumikawa N."/>
            <person name="Tanurdzic M."/>
            <person name="Theissen G."/>
            <person name="Ulvskov P."/>
            <person name="Wakazuki S."/>
            <person name="Weng J.K."/>
            <person name="Willats W.W."/>
            <person name="Wipf D."/>
            <person name="Wolf P.G."/>
            <person name="Yang L."/>
            <person name="Zimmer A.D."/>
            <person name="Zhu Q."/>
            <person name="Mitros T."/>
            <person name="Hellsten U."/>
            <person name="Loque D."/>
            <person name="Otillar R."/>
            <person name="Salamov A."/>
            <person name="Schmutz J."/>
            <person name="Shapiro H."/>
            <person name="Lindquist E."/>
            <person name="Lucas S."/>
            <person name="Rokhsar D."/>
            <person name="Grigoriev I.V."/>
        </authorList>
    </citation>
    <scope>NUCLEOTIDE SEQUENCE [LARGE SCALE GENOMIC DNA]</scope>
</reference>
<gene>
    <name evidence="2" type="ORF">SELMODRAFT_423258</name>
</gene>
<evidence type="ECO:0000256" key="1">
    <source>
        <dbReference type="SAM" id="MobiDB-lite"/>
    </source>
</evidence>
<dbReference type="EMBL" id="GL377625">
    <property type="protein sequence ID" value="EFJ14957.1"/>
    <property type="molecule type" value="Genomic_DNA"/>
</dbReference>
<dbReference type="Gramene" id="EFJ14957">
    <property type="protein sequence ID" value="EFJ14957"/>
    <property type="gene ID" value="SELMODRAFT_423258"/>
</dbReference>
<sequence>MQALVSLMKSPGQVIDLQTLQKSADRFKDHYSWLVQKIAGPGRSGQRRGCQRPRVGRSLALNVDYSIAGAYPPLSCPYWANAARRNPKLLQIPGISNSAQEQQLRLPRAPAERMISLLGLELRIALCSLPNSSINWTPEARGAPLPTRQTYDTQTAEKSKNSAGRRSVPEDQRCRRVQQHFELAGMCILEEIRRGVPDAIAVEDHAANLGAQLVLELEPVVGQPGLHQRPLQRPLPSRDGGLESFGRIPRSPHILLYHS</sequence>
<evidence type="ECO:0000313" key="3">
    <source>
        <dbReference type="Proteomes" id="UP000001514"/>
    </source>
</evidence>
<dbReference type="InParanoid" id="D8SL33"/>
<organism evidence="3">
    <name type="scientific">Selaginella moellendorffii</name>
    <name type="common">Spikemoss</name>
    <dbReference type="NCBI Taxonomy" id="88036"/>
    <lineage>
        <taxon>Eukaryota</taxon>
        <taxon>Viridiplantae</taxon>
        <taxon>Streptophyta</taxon>
        <taxon>Embryophyta</taxon>
        <taxon>Tracheophyta</taxon>
        <taxon>Lycopodiopsida</taxon>
        <taxon>Selaginellales</taxon>
        <taxon>Selaginellaceae</taxon>
        <taxon>Selaginella</taxon>
    </lineage>
</organism>
<feature type="region of interest" description="Disordered" evidence="1">
    <location>
        <begin position="137"/>
        <end position="171"/>
    </location>
</feature>
<evidence type="ECO:0000313" key="2">
    <source>
        <dbReference type="EMBL" id="EFJ14957.1"/>
    </source>
</evidence>
<dbReference type="HOGENOM" id="CLU_1075200_0_0_1"/>
<dbReference type="KEGG" id="smo:SELMODRAFT_423258"/>
<feature type="region of interest" description="Disordered" evidence="1">
    <location>
        <begin position="225"/>
        <end position="244"/>
    </location>
</feature>
<dbReference type="Proteomes" id="UP000001514">
    <property type="component" value="Unassembled WGS sequence"/>
</dbReference>
<keyword evidence="3" id="KW-1185">Reference proteome</keyword>
<accession>D8SL33</accession>
<name>D8SL33_SELML</name>
<proteinExistence type="predicted"/>
<protein>
    <submittedName>
        <fullName evidence="2">Uncharacterized protein</fullName>
    </submittedName>
</protein>
<dbReference type="AlphaFoldDB" id="D8SL33"/>